<dbReference type="InterPro" id="IPR052995">
    <property type="entry name" value="LMW-PTP"/>
</dbReference>
<dbReference type="Pfam" id="PF01451">
    <property type="entry name" value="LMWPc"/>
    <property type="match status" value="1"/>
</dbReference>
<dbReference type="InterPro" id="IPR023485">
    <property type="entry name" value="Ptyr_pPase"/>
</dbReference>
<dbReference type="InterPro" id="IPR017867">
    <property type="entry name" value="Tyr_phospatase_low_mol_wt"/>
</dbReference>
<evidence type="ECO:0000256" key="4">
    <source>
        <dbReference type="PIRSR" id="PIRSR617867-1"/>
    </source>
</evidence>
<dbReference type="Proteomes" id="UP000199256">
    <property type="component" value="Unassembled WGS sequence"/>
</dbReference>
<sequence length="219" mass="24626">MSGALKSTPLGRGWKARQTPWVRRAAPAPVFTDDLIGKEDRLMRWFQRVLQSESEQGGSSSRVGVLFVCLGNICRSPTAQGVFEHLLAEQGMTDRIHVDSAGTHAYHVGEPPDDRARKAAMNRGIDLSRQRARRLEAGDLQRFHYVLAMDRDNLANIRALMKTTPMGQVGLMMEHSRAWTEKEVPDPYYGGTHGFERVLDMIDDASRGLLAQIRREHGF</sequence>
<dbReference type="AlphaFoldDB" id="A0A1H7MSB3"/>
<protein>
    <submittedName>
        <fullName evidence="6">Protein-tyrosine phosphatase</fullName>
    </submittedName>
</protein>
<dbReference type="STRING" id="1396821.SAMN05444515_11031"/>
<dbReference type="EMBL" id="FOAA01000010">
    <property type="protein sequence ID" value="SEL13981.1"/>
    <property type="molecule type" value="Genomic_DNA"/>
</dbReference>
<feature type="active site" description="Nucleophile" evidence="4">
    <location>
        <position position="69"/>
    </location>
</feature>
<dbReference type="PANTHER" id="PTHR47439:SF1">
    <property type="entry name" value="ACID PHOSPHATASE"/>
    <property type="match status" value="1"/>
</dbReference>
<organism evidence="6 7">
    <name type="scientific">Ectothiorhodospira marina</name>
    <dbReference type="NCBI Taxonomy" id="1396821"/>
    <lineage>
        <taxon>Bacteria</taxon>
        <taxon>Pseudomonadati</taxon>
        <taxon>Pseudomonadota</taxon>
        <taxon>Gammaproteobacteria</taxon>
        <taxon>Chromatiales</taxon>
        <taxon>Ectothiorhodospiraceae</taxon>
        <taxon>Ectothiorhodospira</taxon>
    </lineage>
</organism>
<evidence type="ECO:0000313" key="6">
    <source>
        <dbReference type="EMBL" id="SEL13981.1"/>
    </source>
</evidence>
<keyword evidence="3" id="KW-0904">Protein phosphatase</keyword>
<dbReference type="FunFam" id="3.40.50.2300:FF:000113">
    <property type="entry name" value="Low molecular weight protein-tyrosine-phosphatase"/>
    <property type="match status" value="1"/>
</dbReference>
<proteinExistence type="inferred from homology"/>
<evidence type="ECO:0000256" key="1">
    <source>
        <dbReference type="ARBA" id="ARBA00011063"/>
    </source>
</evidence>
<dbReference type="CDD" id="cd16343">
    <property type="entry name" value="LMWPTP"/>
    <property type="match status" value="1"/>
</dbReference>
<dbReference type="SMART" id="SM00226">
    <property type="entry name" value="LMWPc"/>
    <property type="match status" value="1"/>
</dbReference>
<feature type="active site" description="Proton donor" evidence="4">
    <location>
        <position position="186"/>
    </location>
</feature>
<keyword evidence="2" id="KW-0378">Hydrolase</keyword>
<name>A0A1H7MSB3_9GAMM</name>
<dbReference type="InterPro" id="IPR036196">
    <property type="entry name" value="Ptyr_pPase_sf"/>
</dbReference>
<dbReference type="SUPFAM" id="SSF52788">
    <property type="entry name" value="Phosphotyrosine protein phosphatases I"/>
    <property type="match status" value="1"/>
</dbReference>
<dbReference type="Gene3D" id="3.40.50.2300">
    <property type="match status" value="1"/>
</dbReference>
<evidence type="ECO:0000259" key="5">
    <source>
        <dbReference type="SMART" id="SM00226"/>
    </source>
</evidence>
<dbReference type="PANTHER" id="PTHR47439">
    <property type="entry name" value="LOW MOLECULAR WEIGHT PHOSPHOTYROSINE PROTEIN PHOSPHATASE-RELATED"/>
    <property type="match status" value="1"/>
</dbReference>
<dbReference type="PRINTS" id="PR00719">
    <property type="entry name" value="LMWPTPASE"/>
</dbReference>
<gene>
    <name evidence="6" type="ORF">SAMN05444515_11031</name>
</gene>
<reference evidence="7" key="1">
    <citation type="submission" date="2016-10" db="EMBL/GenBank/DDBJ databases">
        <authorList>
            <person name="Varghese N."/>
            <person name="Submissions S."/>
        </authorList>
    </citation>
    <scope>NUCLEOTIDE SEQUENCE [LARGE SCALE GENOMIC DNA]</scope>
    <source>
        <strain evidence="7">DSM 241</strain>
    </source>
</reference>
<evidence type="ECO:0000313" key="7">
    <source>
        <dbReference type="Proteomes" id="UP000199256"/>
    </source>
</evidence>
<feature type="domain" description="Phosphotyrosine protein phosphatase I" evidence="5">
    <location>
        <begin position="63"/>
        <end position="212"/>
    </location>
</feature>
<feature type="active site" evidence="4">
    <location>
        <position position="75"/>
    </location>
</feature>
<dbReference type="GO" id="GO:0004725">
    <property type="term" value="F:protein tyrosine phosphatase activity"/>
    <property type="evidence" value="ECO:0007669"/>
    <property type="project" value="InterPro"/>
</dbReference>
<accession>A0A1H7MSB3</accession>
<comment type="similarity">
    <text evidence="1">Belongs to the low molecular weight phosphotyrosine protein phosphatase family.</text>
</comment>
<evidence type="ECO:0000256" key="3">
    <source>
        <dbReference type="ARBA" id="ARBA00022912"/>
    </source>
</evidence>
<evidence type="ECO:0000256" key="2">
    <source>
        <dbReference type="ARBA" id="ARBA00022801"/>
    </source>
</evidence>
<keyword evidence="7" id="KW-1185">Reference proteome</keyword>